<keyword evidence="1" id="KW-0472">Membrane</keyword>
<accession>A0A918D2V2</accession>
<evidence type="ECO:0000256" key="1">
    <source>
        <dbReference type="SAM" id="Phobius"/>
    </source>
</evidence>
<evidence type="ECO:0000313" key="2">
    <source>
        <dbReference type="EMBL" id="GGN62056.1"/>
    </source>
</evidence>
<organism evidence="2 3">
    <name type="scientific">Streptomyces albiflavescens</name>
    <dbReference type="NCBI Taxonomy" id="1623582"/>
    <lineage>
        <taxon>Bacteria</taxon>
        <taxon>Bacillati</taxon>
        <taxon>Actinomycetota</taxon>
        <taxon>Actinomycetes</taxon>
        <taxon>Kitasatosporales</taxon>
        <taxon>Streptomycetaceae</taxon>
        <taxon>Streptomyces</taxon>
    </lineage>
</organism>
<dbReference type="RefSeq" id="WP_189186338.1">
    <property type="nucleotide sequence ID" value="NZ_BMMM01000004.1"/>
</dbReference>
<evidence type="ECO:0000313" key="3">
    <source>
        <dbReference type="Proteomes" id="UP000600365"/>
    </source>
</evidence>
<protein>
    <submittedName>
        <fullName evidence="2">Uncharacterized protein</fullName>
    </submittedName>
</protein>
<gene>
    <name evidence="2" type="ORF">GCM10011579_028840</name>
</gene>
<dbReference type="AlphaFoldDB" id="A0A918D2V2"/>
<comment type="caution">
    <text evidence="2">The sequence shown here is derived from an EMBL/GenBank/DDBJ whole genome shotgun (WGS) entry which is preliminary data.</text>
</comment>
<feature type="transmembrane region" description="Helical" evidence="1">
    <location>
        <begin position="12"/>
        <end position="32"/>
    </location>
</feature>
<keyword evidence="1" id="KW-0812">Transmembrane</keyword>
<name>A0A918D2V2_9ACTN</name>
<dbReference type="Proteomes" id="UP000600365">
    <property type="component" value="Unassembled WGS sequence"/>
</dbReference>
<dbReference type="EMBL" id="BMMM01000004">
    <property type="protein sequence ID" value="GGN62056.1"/>
    <property type="molecule type" value="Genomic_DNA"/>
</dbReference>
<keyword evidence="3" id="KW-1185">Reference proteome</keyword>
<sequence length="81" mass="8545">MIFLAATQGNQGTSYLIVALAGFWGASSAFRLRRKKMTGGELAMPASPAQLRSLAIAGWLLIAMSLFVTVAAILFLTVGPM</sequence>
<keyword evidence="1" id="KW-1133">Transmembrane helix</keyword>
<feature type="transmembrane region" description="Helical" evidence="1">
    <location>
        <begin position="53"/>
        <end position="78"/>
    </location>
</feature>
<reference evidence="2 3" key="1">
    <citation type="journal article" date="2014" name="Int. J. Syst. Evol. Microbiol.">
        <title>Complete genome sequence of Corynebacterium casei LMG S-19264T (=DSM 44701T), isolated from a smear-ripened cheese.</title>
        <authorList>
            <consortium name="US DOE Joint Genome Institute (JGI-PGF)"/>
            <person name="Walter F."/>
            <person name="Albersmeier A."/>
            <person name="Kalinowski J."/>
            <person name="Ruckert C."/>
        </authorList>
    </citation>
    <scope>NUCLEOTIDE SEQUENCE [LARGE SCALE GENOMIC DNA]</scope>
    <source>
        <strain evidence="2 3">CGMCC 4.7111</strain>
    </source>
</reference>
<proteinExistence type="predicted"/>